<evidence type="ECO:0000256" key="6">
    <source>
        <dbReference type="RuleBase" id="RU000461"/>
    </source>
</evidence>
<protein>
    <recommendedName>
        <fullName evidence="10">Cytochrome P450</fullName>
    </recommendedName>
</protein>
<reference evidence="8 9" key="1">
    <citation type="submission" date="2015-01" db="EMBL/GenBank/DDBJ databases">
        <title>The Genome Sequence of Capronia semiimmersa CBS27337.</title>
        <authorList>
            <consortium name="The Broad Institute Genomics Platform"/>
            <person name="Cuomo C."/>
            <person name="de Hoog S."/>
            <person name="Gorbushina A."/>
            <person name="Stielow B."/>
            <person name="Teixiera M."/>
            <person name="Abouelleil A."/>
            <person name="Chapman S.B."/>
            <person name="Priest M."/>
            <person name="Young S.K."/>
            <person name="Wortman J."/>
            <person name="Nusbaum C."/>
            <person name="Birren B."/>
        </authorList>
    </citation>
    <scope>NUCLEOTIDE SEQUENCE [LARGE SCALE GENOMIC DNA]</scope>
    <source>
        <strain evidence="8 9">CBS 27337</strain>
    </source>
</reference>
<dbReference type="GO" id="GO:0004497">
    <property type="term" value="F:monooxygenase activity"/>
    <property type="evidence" value="ECO:0007669"/>
    <property type="project" value="UniProtKB-KW"/>
</dbReference>
<dbReference type="Pfam" id="PF00067">
    <property type="entry name" value="p450"/>
    <property type="match status" value="1"/>
</dbReference>
<dbReference type="PANTHER" id="PTHR24305">
    <property type="entry name" value="CYTOCHROME P450"/>
    <property type="match status" value="1"/>
</dbReference>
<dbReference type="HOGENOM" id="CLU_001570_14_4_1"/>
<evidence type="ECO:0000256" key="5">
    <source>
        <dbReference type="PIRSR" id="PIRSR602401-1"/>
    </source>
</evidence>
<dbReference type="SUPFAM" id="SSF48264">
    <property type="entry name" value="Cytochrome P450"/>
    <property type="match status" value="1"/>
</dbReference>
<dbReference type="GO" id="GO:0016705">
    <property type="term" value="F:oxidoreductase activity, acting on paired donors, with incorporation or reduction of molecular oxygen"/>
    <property type="evidence" value="ECO:0007669"/>
    <property type="project" value="InterPro"/>
</dbReference>
<keyword evidence="7" id="KW-0472">Membrane</keyword>
<evidence type="ECO:0008006" key="10">
    <source>
        <dbReference type="Google" id="ProtNLM"/>
    </source>
</evidence>
<evidence type="ECO:0000256" key="7">
    <source>
        <dbReference type="SAM" id="Phobius"/>
    </source>
</evidence>
<keyword evidence="4 5" id="KW-0408">Iron</keyword>
<dbReference type="InterPro" id="IPR002401">
    <property type="entry name" value="Cyt_P450_E_grp-I"/>
</dbReference>
<keyword evidence="7" id="KW-1133">Transmembrane helix</keyword>
<comment type="similarity">
    <text evidence="6">Belongs to the cytochrome P450 family.</text>
</comment>
<evidence type="ECO:0000313" key="9">
    <source>
        <dbReference type="Proteomes" id="UP000054266"/>
    </source>
</evidence>
<evidence type="ECO:0000256" key="1">
    <source>
        <dbReference type="ARBA" id="ARBA00001971"/>
    </source>
</evidence>
<dbReference type="STRING" id="5601.A0A0D2CZ18"/>
<dbReference type="InterPro" id="IPR036396">
    <property type="entry name" value="Cyt_P450_sf"/>
</dbReference>
<evidence type="ECO:0000256" key="3">
    <source>
        <dbReference type="ARBA" id="ARBA00023002"/>
    </source>
</evidence>
<keyword evidence="6" id="KW-0503">Monooxygenase</keyword>
<dbReference type="GO" id="GO:0020037">
    <property type="term" value="F:heme binding"/>
    <property type="evidence" value="ECO:0007669"/>
    <property type="project" value="InterPro"/>
</dbReference>
<dbReference type="PRINTS" id="PR00463">
    <property type="entry name" value="EP450I"/>
</dbReference>
<keyword evidence="3 6" id="KW-0560">Oxidoreductase</keyword>
<keyword evidence="2 5" id="KW-0479">Metal-binding</keyword>
<dbReference type="InterPro" id="IPR017972">
    <property type="entry name" value="Cyt_P450_CS"/>
</dbReference>
<dbReference type="GO" id="GO:0005506">
    <property type="term" value="F:iron ion binding"/>
    <property type="evidence" value="ECO:0007669"/>
    <property type="project" value="InterPro"/>
</dbReference>
<dbReference type="Gene3D" id="1.10.630.10">
    <property type="entry name" value="Cytochrome P450"/>
    <property type="match status" value="1"/>
</dbReference>
<keyword evidence="5 6" id="KW-0349">Heme</keyword>
<accession>A0A0D2CZ18</accession>
<gene>
    <name evidence="8" type="ORF">PV04_02715</name>
</gene>
<dbReference type="PRINTS" id="PR00385">
    <property type="entry name" value="P450"/>
</dbReference>
<dbReference type="PROSITE" id="PS00086">
    <property type="entry name" value="CYTOCHROME_P450"/>
    <property type="match status" value="1"/>
</dbReference>
<dbReference type="InterPro" id="IPR001128">
    <property type="entry name" value="Cyt_P450"/>
</dbReference>
<organism evidence="8 9">
    <name type="scientific">Phialophora macrospora</name>
    <dbReference type="NCBI Taxonomy" id="1851006"/>
    <lineage>
        <taxon>Eukaryota</taxon>
        <taxon>Fungi</taxon>
        <taxon>Dikarya</taxon>
        <taxon>Ascomycota</taxon>
        <taxon>Pezizomycotina</taxon>
        <taxon>Eurotiomycetes</taxon>
        <taxon>Chaetothyriomycetidae</taxon>
        <taxon>Chaetothyriales</taxon>
        <taxon>Herpotrichiellaceae</taxon>
        <taxon>Phialophora</taxon>
    </lineage>
</organism>
<sequence length="510" mass="58335">MSYLYRGLIISGLAWVAYVFGLVIYRLYFHPLAGFPGPKYAAISKWHEYYFDVHLQGKFIFHIKALHEKYGPIVRVTPDEIHIRDSDFWETLFTKAGRVDKYDWMSGRFGNENSVLSTAPDELHRIRRNALNPFFSRKRIIDLQVIIRKKLNLMIAKVREYRQSGAPLAVNRSYMALAEDVIMEYCFAHDYDSLNAPIETPILHDPFRAVSISGNMSLQFPLVPKILNCLPQAWLVRLEPLYALVFKMQRDFARQIVDLKAGKIDVLAAKTGHTTVFSELLRGDLPPSEKSDRRLQDEAQLIIGAGLATTGWTLSVATFYILRNPAVLGRLRKELAEAVPDTNESDPSAPFEWTELERLPYLSACIKEAVRLSYSTTSRNARLLPKPLQYGEWTIPARTPISMTIPFLNHDEEIFPNSTSFVPERWLDSPKAKNGSSLDRYFVGFGKGTRSCLGINLAYAELYLTLAAMFRYFELELYETDESDVELAHDFFLPFPKLDSKGIRVIVKPT</sequence>
<dbReference type="CDD" id="cd11062">
    <property type="entry name" value="CYP58-like"/>
    <property type="match status" value="1"/>
</dbReference>
<proteinExistence type="inferred from homology"/>
<feature type="transmembrane region" description="Helical" evidence="7">
    <location>
        <begin position="7"/>
        <end position="28"/>
    </location>
</feature>
<keyword evidence="9" id="KW-1185">Reference proteome</keyword>
<evidence type="ECO:0000313" key="8">
    <source>
        <dbReference type="EMBL" id="KIW70446.1"/>
    </source>
</evidence>
<dbReference type="AlphaFoldDB" id="A0A0D2CZ18"/>
<feature type="binding site" description="axial binding residue" evidence="5">
    <location>
        <position position="452"/>
    </location>
    <ligand>
        <name>heme</name>
        <dbReference type="ChEBI" id="CHEBI:30413"/>
    </ligand>
    <ligandPart>
        <name>Fe</name>
        <dbReference type="ChEBI" id="CHEBI:18248"/>
    </ligandPart>
</feature>
<dbReference type="EMBL" id="KN846957">
    <property type="protein sequence ID" value="KIW70446.1"/>
    <property type="molecule type" value="Genomic_DNA"/>
</dbReference>
<name>A0A0D2CZ18_9EURO</name>
<evidence type="ECO:0000256" key="2">
    <source>
        <dbReference type="ARBA" id="ARBA00022723"/>
    </source>
</evidence>
<evidence type="ECO:0000256" key="4">
    <source>
        <dbReference type="ARBA" id="ARBA00023004"/>
    </source>
</evidence>
<keyword evidence="7" id="KW-0812">Transmembrane</keyword>
<dbReference type="InterPro" id="IPR050121">
    <property type="entry name" value="Cytochrome_P450_monoxygenase"/>
</dbReference>
<comment type="cofactor">
    <cofactor evidence="1 5">
        <name>heme</name>
        <dbReference type="ChEBI" id="CHEBI:30413"/>
    </cofactor>
</comment>
<dbReference type="PANTHER" id="PTHR24305:SF231">
    <property type="entry name" value="P450, PUTATIVE (EUROFUNG)-RELATED"/>
    <property type="match status" value="1"/>
</dbReference>
<dbReference type="Proteomes" id="UP000054266">
    <property type="component" value="Unassembled WGS sequence"/>
</dbReference>